<accession>A0A7W7QGA2</accession>
<proteinExistence type="predicted"/>
<sequence length="440" mass="48115">MSRRVPVLCLNADKYVLEVCERHDVEPVVVMGNGMYDFGLMHVPDGVRVLRAADVVNPESVLGALHRAGLGDHAFAAVLTSDEQAVVSAGVLGGHLGARAIDPGTGLLFRDKYLQKVRIAAAGLPTARATVIDDIYDVSAVTELPYARAVLKPVAGLATLQTSVITSVDALRAKSTRFRRERIAERTFVLEEYVDGDEWVADGIVFDGEVVFFALGTYATPCLTAVDNGLPLRLRRFDPERESWAYERGEPTVRAAIAALGLRDGAFHLEMFHDPATGVLTFGECAARRGGALIHEEMQAKFNVHMGEATLLSGLGRRPAIDVKIRPGAVGGAYLLGRPGTFIHCPSPAEMLELPGVEYVRIEFAFGTQLGDEVGSTNDRIGQVLVAADSEDALERRLAEVIAWFDERLIIAPYGVPMREQRAWQRATWPKDDFRDPLWR</sequence>
<dbReference type="PANTHER" id="PTHR43585:SF2">
    <property type="entry name" value="ATP-GRASP ENZYME FSQD"/>
    <property type="match status" value="1"/>
</dbReference>
<evidence type="ECO:0000313" key="7">
    <source>
        <dbReference type="Proteomes" id="UP000520767"/>
    </source>
</evidence>
<dbReference type="GO" id="GO:0005524">
    <property type="term" value="F:ATP binding"/>
    <property type="evidence" value="ECO:0007669"/>
    <property type="project" value="UniProtKB-UniRule"/>
</dbReference>
<evidence type="ECO:0000256" key="4">
    <source>
        <dbReference type="PROSITE-ProRule" id="PRU00409"/>
    </source>
</evidence>
<evidence type="ECO:0000256" key="3">
    <source>
        <dbReference type="ARBA" id="ARBA00022840"/>
    </source>
</evidence>
<dbReference type="SUPFAM" id="SSF56059">
    <property type="entry name" value="Glutathione synthetase ATP-binding domain-like"/>
    <property type="match status" value="1"/>
</dbReference>
<keyword evidence="1" id="KW-0436">Ligase</keyword>
<protein>
    <submittedName>
        <fullName evidence="6">Biotin carboxylase</fullName>
    </submittedName>
</protein>
<name>A0A7W7QGA2_9PSEU</name>
<dbReference type="Gene3D" id="3.30.470.20">
    <property type="entry name" value="ATP-grasp fold, B domain"/>
    <property type="match status" value="1"/>
</dbReference>
<dbReference type="Proteomes" id="UP000520767">
    <property type="component" value="Unassembled WGS sequence"/>
</dbReference>
<dbReference type="GO" id="GO:0016874">
    <property type="term" value="F:ligase activity"/>
    <property type="evidence" value="ECO:0007669"/>
    <property type="project" value="UniProtKB-KW"/>
</dbReference>
<gene>
    <name evidence="6" type="ORF">FHR82_009152</name>
</gene>
<evidence type="ECO:0000256" key="1">
    <source>
        <dbReference type="ARBA" id="ARBA00022598"/>
    </source>
</evidence>
<evidence type="ECO:0000259" key="5">
    <source>
        <dbReference type="PROSITE" id="PS50975"/>
    </source>
</evidence>
<organism evidence="6 7">
    <name type="scientific">Actinophytocola algeriensis</name>
    <dbReference type="NCBI Taxonomy" id="1768010"/>
    <lineage>
        <taxon>Bacteria</taxon>
        <taxon>Bacillati</taxon>
        <taxon>Actinomycetota</taxon>
        <taxon>Actinomycetes</taxon>
        <taxon>Pseudonocardiales</taxon>
        <taxon>Pseudonocardiaceae</taxon>
    </lineage>
</organism>
<dbReference type="GO" id="GO:0046872">
    <property type="term" value="F:metal ion binding"/>
    <property type="evidence" value="ECO:0007669"/>
    <property type="project" value="InterPro"/>
</dbReference>
<evidence type="ECO:0000313" key="6">
    <source>
        <dbReference type="EMBL" id="MBB4912878.1"/>
    </source>
</evidence>
<dbReference type="InterPro" id="IPR011761">
    <property type="entry name" value="ATP-grasp"/>
</dbReference>
<comment type="caution">
    <text evidence="6">The sequence shown here is derived from an EMBL/GenBank/DDBJ whole genome shotgun (WGS) entry which is preliminary data.</text>
</comment>
<keyword evidence="2 4" id="KW-0547">Nucleotide-binding</keyword>
<keyword evidence="7" id="KW-1185">Reference proteome</keyword>
<dbReference type="PROSITE" id="PS50975">
    <property type="entry name" value="ATP_GRASP"/>
    <property type="match status" value="1"/>
</dbReference>
<dbReference type="EMBL" id="JACHJQ010000018">
    <property type="protein sequence ID" value="MBB4912878.1"/>
    <property type="molecule type" value="Genomic_DNA"/>
</dbReference>
<evidence type="ECO:0000256" key="2">
    <source>
        <dbReference type="ARBA" id="ARBA00022741"/>
    </source>
</evidence>
<dbReference type="AlphaFoldDB" id="A0A7W7QGA2"/>
<feature type="domain" description="ATP-grasp" evidence="5">
    <location>
        <begin position="116"/>
        <end position="315"/>
    </location>
</feature>
<dbReference type="RefSeq" id="WP_184816822.1">
    <property type="nucleotide sequence ID" value="NZ_JACHJQ010000018.1"/>
</dbReference>
<dbReference type="PANTHER" id="PTHR43585">
    <property type="entry name" value="FUMIPYRROLE BIOSYNTHESIS PROTEIN C"/>
    <property type="match status" value="1"/>
</dbReference>
<keyword evidence="3 4" id="KW-0067">ATP-binding</keyword>
<dbReference type="InterPro" id="IPR052032">
    <property type="entry name" value="ATP-dep_AA_Ligase"/>
</dbReference>
<reference evidence="6 7" key="1">
    <citation type="submission" date="2020-08" db="EMBL/GenBank/DDBJ databases">
        <title>Genomic Encyclopedia of Type Strains, Phase III (KMG-III): the genomes of soil and plant-associated and newly described type strains.</title>
        <authorList>
            <person name="Whitman W."/>
        </authorList>
    </citation>
    <scope>NUCLEOTIDE SEQUENCE [LARGE SCALE GENOMIC DNA]</scope>
    <source>
        <strain evidence="6 7">CECT 8960</strain>
    </source>
</reference>